<organism evidence="1 2">
    <name type="scientific">Pseudoalteromonas nigrifaciens</name>
    <dbReference type="NCBI Taxonomy" id="28109"/>
    <lineage>
        <taxon>Bacteria</taxon>
        <taxon>Pseudomonadati</taxon>
        <taxon>Pseudomonadota</taxon>
        <taxon>Gammaproteobacteria</taxon>
        <taxon>Alteromonadales</taxon>
        <taxon>Pseudoalteromonadaceae</taxon>
        <taxon>Pseudoalteromonas</taxon>
    </lineage>
</organism>
<protein>
    <submittedName>
        <fullName evidence="1">Uncharacterized protein</fullName>
    </submittedName>
</protein>
<gene>
    <name evidence="1" type="ORF">PNIG_a0516</name>
</gene>
<dbReference type="AlphaFoldDB" id="A0AAC9UHD4"/>
<name>A0AAC9UHD4_9GAMM</name>
<keyword evidence="2" id="KW-1185">Reference proteome</keyword>
<evidence type="ECO:0000313" key="1">
    <source>
        <dbReference type="EMBL" id="ASM52826.1"/>
    </source>
</evidence>
<accession>A0AAC9UHD4</accession>
<proteinExistence type="predicted"/>
<evidence type="ECO:0000313" key="2">
    <source>
        <dbReference type="Proteomes" id="UP000198329"/>
    </source>
</evidence>
<dbReference type="Proteomes" id="UP000198329">
    <property type="component" value="Chromosome I"/>
</dbReference>
<reference evidence="1 2" key="1">
    <citation type="submission" date="2015-03" db="EMBL/GenBank/DDBJ databases">
        <authorList>
            <person name="Xie B.-B."/>
            <person name="Rong J.-C."/>
            <person name="Qin Q.-L."/>
            <person name="Zhang Y.-Z."/>
        </authorList>
    </citation>
    <scope>NUCLEOTIDE SEQUENCE [LARGE SCALE GENOMIC DNA]</scope>
    <source>
        <strain evidence="1 2">KMM 661</strain>
    </source>
</reference>
<sequence>MQIISNLFWVSSKLNAHKRDISIKCYRCGMRLFGVKQSNA</sequence>
<dbReference type="EMBL" id="CP011036">
    <property type="protein sequence ID" value="ASM52826.1"/>
    <property type="molecule type" value="Genomic_DNA"/>
</dbReference>
<dbReference type="KEGG" id="png:PNIG_a0516"/>